<dbReference type="AlphaFoldDB" id="A0A2G6E6N4"/>
<sequence>MTAQRTHILLIASDSIDAQMAGPGIRYWEFARQLSRQHEVTLITPNRTSLSHPAFRLVHRTRSSLKNALQLADVIVTQGMMMPLAPILLCKKPLVVDLYDPLPIEVLEHHSHLPVHEAQLSQSHCIDRVKVLLECGDFFLYSHERQRDYWLGLLTSIGRINHRTYREDPSYSTLLACVPFGISNDAPQHTRSVLKGENLLFRPEDTVILWGGGLWKWFDPCSLIRAMQRITAERNDIKLLFLGARRAASDSSGIQIAYATDAAVAFSKELGLYQRSVFFHEDWIPYAERHNYFLESDIGLSTHFETLETHFSFRTRILDYLWAELPIITTQGDVLSERVRQHQLGITVAPGQIMELQQAILRLADDREFHAQCRENIRRFRRQFSWSQCLRPLENFCASPYRSCHKNRLIVLSALCRLQLKTVKHLVRYRGYKKLWKKIAQKLNEISHSHATGKP</sequence>
<dbReference type="Gene3D" id="3.40.50.2000">
    <property type="entry name" value="Glycogen Phosphorylase B"/>
    <property type="match status" value="1"/>
</dbReference>
<dbReference type="SUPFAM" id="SSF53756">
    <property type="entry name" value="UDP-Glycosyltransferase/glycogen phosphorylase"/>
    <property type="match status" value="1"/>
</dbReference>
<comment type="caution">
    <text evidence="1">The sequence shown here is derived from an EMBL/GenBank/DDBJ whole genome shotgun (WGS) entry which is preliminary data.</text>
</comment>
<gene>
    <name evidence="1" type="ORF">CSB45_05865</name>
</gene>
<dbReference type="Proteomes" id="UP000229740">
    <property type="component" value="Unassembled WGS sequence"/>
</dbReference>
<name>A0A2G6E6N4_9BACT</name>
<proteinExistence type="predicted"/>
<keyword evidence="1" id="KW-0808">Transferase</keyword>
<evidence type="ECO:0000313" key="2">
    <source>
        <dbReference type="Proteomes" id="UP000229740"/>
    </source>
</evidence>
<protein>
    <submittedName>
        <fullName evidence="1">Glycosyltransferase</fullName>
    </submittedName>
</protein>
<organism evidence="1 2">
    <name type="scientific">candidate division KSB3 bacterium</name>
    <dbReference type="NCBI Taxonomy" id="2044937"/>
    <lineage>
        <taxon>Bacteria</taxon>
        <taxon>candidate division KSB3</taxon>
    </lineage>
</organism>
<evidence type="ECO:0000313" key="1">
    <source>
        <dbReference type="EMBL" id="PID57750.1"/>
    </source>
</evidence>
<reference evidence="1 2" key="1">
    <citation type="submission" date="2017-10" db="EMBL/GenBank/DDBJ databases">
        <title>Novel microbial diversity and functional potential in the marine mammal oral microbiome.</title>
        <authorList>
            <person name="Dudek N.K."/>
            <person name="Sun C.L."/>
            <person name="Burstein D."/>
            <person name="Kantor R.S."/>
            <person name="Aliaga Goltsman D.S."/>
            <person name="Bik E.M."/>
            <person name="Thomas B.C."/>
            <person name="Banfield J.F."/>
            <person name="Relman D.A."/>
        </authorList>
    </citation>
    <scope>NUCLEOTIDE SEQUENCE [LARGE SCALE GENOMIC DNA]</scope>
    <source>
        <strain evidence="1">DOLZORAL124_49_17</strain>
    </source>
</reference>
<dbReference type="EMBL" id="PDPS01000025">
    <property type="protein sequence ID" value="PID57750.1"/>
    <property type="molecule type" value="Genomic_DNA"/>
</dbReference>
<dbReference type="GO" id="GO:0016757">
    <property type="term" value="F:glycosyltransferase activity"/>
    <property type="evidence" value="ECO:0007669"/>
    <property type="project" value="TreeGrafter"/>
</dbReference>
<dbReference type="Pfam" id="PF13692">
    <property type="entry name" value="Glyco_trans_1_4"/>
    <property type="match status" value="1"/>
</dbReference>
<dbReference type="PANTHER" id="PTHR12526">
    <property type="entry name" value="GLYCOSYLTRANSFERASE"/>
    <property type="match status" value="1"/>
</dbReference>
<dbReference type="PANTHER" id="PTHR12526:SF635">
    <property type="entry name" value="GLYCOSYL TRANSFERASE GROUP 1"/>
    <property type="match status" value="1"/>
</dbReference>
<accession>A0A2G6E6N4</accession>